<dbReference type="Proteomes" id="UP000263040">
    <property type="component" value="Chromosome"/>
</dbReference>
<evidence type="ECO:0000313" key="2">
    <source>
        <dbReference type="EMBL" id="AXX90555.1"/>
    </source>
</evidence>
<feature type="region of interest" description="Disordered" evidence="1">
    <location>
        <begin position="1"/>
        <end position="25"/>
    </location>
</feature>
<evidence type="ECO:0000256" key="1">
    <source>
        <dbReference type="SAM" id="MobiDB-lite"/>
    </source>
</evidence>
<dbReference type="AlphaFoldDB" id="A0AAD0WR98"/>
<accession>A0AAD0WR98</accession>
<evidence type="ECO:0000313" key="3">
    <source>
        <dbReference type="Proteomes" id="UP000263040"/>
    </source>
</evidence>
<organism evidence="2 3">
    <name type="scientific">Arcobacter suis CECT 7833</name>
    <dbReference type="NCBI Taxonomy" id="663365"/>
    <lineage>
        <taxon>Bacteria</taxon>
        <taxon>Pseudomonadati</taxon>
        <taxon>Campylobacterota</taxon>
        <taxon>Epsilonproteobacteria</taxon>
        <taxon>Campylobacterales</taxon>
        <taxon>Arcobacteraceae</taxon>
        <taxon>Arcobacter</taxon>
    </lineage>
</organism>
<sequence length="238" mass="26879">MQITNNQVSSYSYGANSTTQTNSTNTANSFDSYLSNTNEKTATANNQTSKVVAFIDKYNGFSSLSPTDEKIFRDILSDGVLRNEEMKDLSYDQMKKLTKLISVYPSGESKSTIPALVGEIGGIDSVINRTNNEDFNKALFETVREIDDDMERFNFIVEISNNLGFNDNYNATSPEGENWEIKDYKSFIQTLLSKYKEIYESPAIQSSTESLERYEKLLKSLSTLGKNHEEVISKIKYA</sequence>
<dbReference type="RefSeq" id="WP_118887141.1">
    <property type="nucleotide sequence ID" value="NZ_CP032100.1"/>
</dbReference>
<feature type="compositionally biased region" description="Polar residues" evidence="1">
    <location>
        <begin position="1"/>
        <end position="14"/>
    </location>
</feature>
<feature type="compositionally biased region" description="Low complexity" evidence="1">
    <location>
        <begin position="15"/>
        <end position="25"/>
    </location>
</feature>
<gene>
    <name evidence="2" type="ORF">ASUIS_2118</name>
</gene>
<dbReference type="EMBL" id="CP032100">
    <property type="protein sequence ID" value="AXX90555.1"/>
    <property type="molecule type" value="Genomic_DNA"/>
</dbReference>
<proteinExistence type="predicted"/>
<keyword evidence="3" id="KW-1185">Reference proteome</keyword>
<reference evidence="2 3" key="1">
    <citation type="submission" date="2018-08" db="EMBL/GenBank/DDBJ databases">
        <title>Complete genome of the Arcobacter suis type strain LMG 26152.</title>
        <authorList>
            <person name="Miller W.G."/>
            <person name="Yee E."/>
            <person name="Bono J.L."/>
        </authorList>
    </citation>
    <scope>NUCLEOTIDE SEQUENCE [LARGE SCALE GENOMIC DNA]</scope>
    <source>
        <strain evidence="2 3">CECT 7833</strain>
    </source>
</reference>
<dbReference type="KEGG" id="asui:ASUIS_2118"/>
<protein>
    <submittedName>
        <fullName evidence="2">Uncharacterized protein</fullName>
    </submittedName>
</protein>
<name>A0AAD0WR98_9BACT</name>